<evidence type="ECO:0000259" key="2">
    <source>
        <dbReference type="Pfam" id="PF25917"/>
    </source>
</evidence>
<evidence type="ECO:0000313" key="5">
    <source>
        <dbReference type="EMBL" id="MBU2690822.1"/>
    </source>
</evidence>
<evidence type="ECO:0000259" key="3">
    <source>
        <dbReference type="Pfam" id="PF25954"/>
    </source>
</evidence>
<proteinExistence type="inferred from homology"/>
<name>A0A948RXE7_UNCEI</name>
<evidence type="ECO:0000313" key="6">
    <source>
        <dbReference type="Proteomes" id="UP000777784"/>
    </source>
</evidence>
<dbReference type="EMBL" id="JAHJDP010000037">
    <property type="protein sequence ID" value="MBU2690822.1"/>
    <property type="molecule type" value="Genomic_DNA"/>
</dbReference>
<evidence type="ECO:0000259" key="4">
    <source>
        <dbReference type="Pfam" id="PF25989"/>
    </source>
</evidence>
<dbReference type="NCBIfam" id="TIGR01730">
    <property type="entry name" value="RND_mfp"/>
    <property type="match status" value="1"/>
</dbReference>
<dbReference type="GO" id="GO:1990281">
    <property type="term" value="C:efflux pump complex"/>
    <property type="evidence" value="ECO:0007669"/>
    <property type="project" value="TreeGrafter"/>
</dbReference>
<dbReference type="Gene3D" id="1.10.287.470">
    <property type="entry name" value="Helix hairpin bin"/>
    <property type="match status" value="1"/>
</dbReference>
<protein>
    <submittedName>
        <fullName evidence="5">Efflux RND transporter periplasmic adaptor subunit</fullName>
    </submittedName>
</protein>
<dbReference type="PANTHER" id="PTHR30469:SF15">
    <property type="entry name" value="HLYD FAMILY OF SECRETION PROTEINS"/>
    <property type="match status" value="1"/>
</dbReference>
<dbReference type="Proteomes" id="UP000777784">
    <property type="component" value="Unassembled WGS sequence"/>
</dbReference>
<dbReference type="InterPro" id="IPR058637">
    <property type="entry name" value="YknX-like_C"/>
</dbReference>
<dbReference type="Gene3D" id="2.40.420.20">
    <property type="match status" value="1"/>
</dbReference>
<feature type="domain" description="YknX-like C-terminal permuted SH3-like" evidence="4">
    <location>
        <begin position="292"/>
        <end position="354"/>
    </location>
</feature>
<accession>A0A948RXE7</accession>
<dbReference type="Gene3D" id="2.40.30.170">
    <property type="match status" value="1"/>
</dbReference>
<dbReference type="GO" id="GO:0015562">
    <property type="term" value="F:efflux transmembrane transporter activity"/>
    <property type="evidence" value="ECO:0007669"/>
    <property type="project" value="TreeGrafter"/>
</dbReference>
<dbReference type="Gene3D" id="2.40.50.100">
    <property type="match status" value="1"/>
</dbReference>
<feature type="domain" description="CusB-like beta-barrel" evidence="3">
    <location>
        <begin position="207"/>
        <end position="280"/>
    </location>
</feature>
<dbReference type="AlphaFoldDB" id="A0A948RXE7"/>
<comment type="similarity">
    <text evidence="1">Belongs to the membrane fusion protein (MFP) (TC 8.A.1) family.</text>
</comment>
<dbReference type="InterPro" id="IPR058792">
    <property type="entry name" value="Beta-barrel_RND_2"/>
</dbReference>
<dbReference type="SUPFAM" id="SSF111369">
    <property type="entry name" value="HlyD-like secretion proteins"/>
    <property type="match status" value="1"/>
</dbReference>
<dbReference type="Pfam" id="PF25954">
    <property type="entry name" value="Beta-barrel_RND_2"/>
    <property type="match status" value="1"/>
</dbReference>
<dbReference type="Pfam" id="PF25989">
    <property type="entry name" value="YknX_C"/>
    <property type="match status" value="1"/>
</dbReference>
<reference evidence="5" key="1">
    <citation type="submission" date="2021-05" db="EMBL/GenBank/DDBJ databases">
        <title>Energy efficiency and biological interactions define the core microbiome of deep oligotrophic groundwater.</title>
        <authorList>
            <person name="Mehrshad M."/>
            <person name="Lopez-Fernandez M."/>
            <person name="Bell E."/>
            <person name="Bernier-Latmani R."/>
            <person name="Bertilsson S."/>
            <person name="Dopson M."/>
        </authorList>
    </citation>
    <scope>NUCLEOTIDE SEQUENCE</scope>
    <source>
        <strain evidence="5">Modern_marine.mb.64</strain>
    </source>
</reference>
<dbReference type="Pfam" id="PF25917">
    <property type="entry name" value="BSH_RND"/>
    <property type="match status" value="1"/>
</dbReference>
<feature type="domain" description="Multidrug resistance protein MdtA-like barrel-sandwich hybrid" evidence="2">
    <location>
        <begin position="73"/>
        <end position="192"/>
    </location>
</feature>
<dbReference type="PANTHER" id="PTHR30469">
    <property type="entry name" value="MULTIDRUG RESISTANCE PROTEIN MDTA"/>
    <property type="match status" value="1"/>
</dbReference>
<dbReference type="InterPro" id="IPR058625">
    <property type="entry name" value="MdtA-like_BSH"/>
</dbReference>
<dbReference type="InterPro" id="IPR006143">
    <property type="entry name" value="RND_pump_MFP"/>
</dbReference>
<gene>
    <name evidence="5" type="ORF">KJ970_07815</name>
</gene>
<organism evidence="5 6">
    <name type="scientific">Eiseniibacteriota bacterium</name>
    <dbReference type="NCBI Taxonomy" id="2212470"/>
    <lineage>
        <taxon>Bacteria</taxon>
        <taxon>Candidatus Eiseniibacteriota</taxon>
    </lineage>
</organism>
<sequence length="375" mass="39711">MSKFNMRMCRGRVAILAGGLGLAALAWGCGGKGEAANSSASRPARAASVEVATVEAGSIARSLTVSGVVEPIRTVGVNSQLSGAILSIHAEEGNQVQRGDLLARLDDRELQAQFAAAEASFQVTESAFERAKQLRDRNVITLPEYERERTAYSAAKAQRDQLHTRLEFATVNAPITGVVTEKDVEAGDIVAPQTRLFTLADVSTMVVRVQISELDVVDLQAGDELEVILDAIPDRHFQGRIRRIFPAADPATRLVPVEVALEGETARLARPGFLARTTFALGVRENVLLISASALVRGAGSAAVFVVEEGKARRRIVTTGLTSQGRVEITSGLAPGDVVVTVGNNALQDGANVRIVDRNSVAKPDSAAAVSEKGR</sequence>
<comment type="caution">
    <text evidence="5">The sequence shown here is derived from an EMBL/GenBank/DDBJ whole genome shotgun (WGS) entry which is preliminary data.</text>
</comment>
<evidence type="ECO:0000256" key="1">
    <source>
        <dbReference type="ARBA" id="ARBA00009477"/>
    </source>
</evidence>